<dbReference type="InterPro" id="IPR014549">
    <property type="entry name" value="FlgO"/>
</dbReference>
<keyword evidence="4" id="KW-1185">Reference proteome</keyword>
<dbReference type="Proteomes" id="UP000242258">
    <property type="component" value="Unassembled WGS sequence"/>
</dbReference>
<dbReference type="EMBL" id="MKEK01000001">
    <property type="protein sequence ID" value="OEY70375.1"/>
    <property type="molecule type" value="Genomic_DNA"/>
</dbReference>
<dbReference type="PIRSF" id="PIRSF028688">
    <property type="entry name" value="UCP_imp_028688"/>
    <property type="match status" value="1"/>
</dbReference>
<evidence type="ECO:0000313" key="3">
    <source>
        <dbReference type="EMBL" id="OEY70375.1"/>
    </source>
</evidence>
<dbReference type="RefSeq" id="WP_070049929.1">
    <property type="nucleotide sequence ID" value="NZ_CBCSDO010000009.1"/>
</dbReference>
<evidence type="ECO:0000259" key="2">
    <source>
        <dbReference type="Pfam" id="PF17680"/>
    </source>
</evidence>
<gene>
    <name evidence="3" type="ORF">BI198_12910</name>
</gene>
<dbReference type="STRING" id="1628148.BI198_12910"/>
<keyword evidence="1" id="KW-0732">Signal</keyword>
<dbReference type="Pfam" id="PF17680">
    <property type="entry name" value="FlgO"/>
    <property type="match status" value="1"/>
</dbReference>
<evidence type="ECO:0000313" key="4">
    <source>
        <dbReference type="Proteomes" id="UP000242258"/>
    </source>
</evidence>
<proteinExistence type="predicted"/>
<dbReference type="OrthoDB" id="6116374at2"/>
<feature type="chain" id="PRO_5009200492" description="FlgO domain-containing protein" evidence="1">
    <location>
        <begin position="28"/>
        <end position="203"/>
    </location>
</feature>
<feature type="domain" description="FlgO" evidence="2">
    <location>
        <begin position="57"/>
        <end position="185"/>
    </location>
</feature>
<dbReference type="InterPro" id="IPR041215">
    <property type="entry name" value="FlgO_dom"/>
</dbReference>
<dbReference type="PROSITE" id="PS51257">
    <property type="entry name" value="PROKAR_LIPOPROTEIN"/>
    <property type="match status" value="1"/>
</dbReference>
<sequence>MKPITFSLTLSLAALLLTACTSSTTPATSKEATAQAPSEVGVDTDNTLLTVNTYSQALVYQLVAHWQQTDPSAMVAVTDFSYVDSGLEQASILSNHLNEAMMHDLHTFGVPVLDYKATDYIRVTEQGDFVLSRNYQELSGELPIRYVVTGTMTQHQQGMLINARLVRIDNKQVMSVARTFIPEAVVSAIIRHTEQATLQLTQG</sequence>
<dbReference type="AlphaFoldDB" id="A0A1E7Q859"/>
<organism evidence="3 4">
    <name type="scientific">Rheinheimera salexigens</name>
    <dbReference type="NCBI Taxonomy" id="1628148"/>
    <lineage>
        <taxon>Bacteria</taxon>
        <taxon>Pseudomonadati</taxon>
        <taxon>Pseudomonadota</taxon>
        <taxon>Gammaproteobacteria</taxon>
        <taxon>Chromatiales</taxon>
        <taxon>Chromatiaceae</taxon>
        <taxon>Rheinheimera</taxon>
    </lineage>
</organism>
<protein>
    <recommendedName>
        <fullName evidence="2">FlgO domain-containing protein</fullName>
    </recommendedName>
</protein>
<reference evidence="4" key="1">
    <citation type="submission" date="2016-09" db="EMBL/GenBank/DDBJ databases">
        <authorList>
            <person name="Wan X."/>
            <person name="Hou S."/>
        </authorList>
    </citation>
    <scope>NUCLEOTIDE SEQUENCE [LARGE SCALE GENOMIC DNA]</scope>
    <source>
        <strain evidence="4">KH87</strain>
    </source>
</reference>
<comment type="caution">
    <text evidence="3">The sequence shown here is derived from an EMBL/GenBank/DDBJ whole genome shotgun (WGS) entry which is preliminary data.</text>
</comment>
<feature type="signal peptide" evidence="1">
    <location>
        <begin position="1"/>
        <end position="27"/>
    </location>
</feature>
<accession>A0A1E7Q859</accession>
<evidence type="ECO:0000256" key="1">
    <source>
        <dbReference type="SAM" id="SignalP"/>
    </source>
</evidence>
<name>A0A1E7Q859_9GAMM</name>